<evidence type="ECO:0000313" key="2">
    <source>
        <dbReference type="EMBL" id="VYT43097.1"/>
    </source>
</evidence>
<name>A0A174GJY8_9BACE</name>
<gene>
    <name evidence="2" type="ORF">BFLFYP10_03233</name>
    <name evidence="1" type="ORF">ERS852461_00708</name>
</gene>
<evidence type="ECO:0000313" key="3">
    <source>
        <dbReference type="Proteomes" id="UP000095606"/>
    </source>
</evidence>
<dbReference type="EMBL" id="CACRSZ010000070">
    <property type="protein sequence ID" value="VYT43097.1"/>
    <property type="molecule type" value="Genomic_DNA"/>
</dbReference>
<dbReference type="EMBL" id="CZAE01000002">
    <property type="protein sequence ID" value="CUO61707.1"/>
    <property type="molecule type" value="Genomic_DNA"/>
</dbReference>
<reference evidence="1 3" key="1">
    <citation type="submission" date="2015-09" db="EMBL/GenBank/DDBJ databases">
        <authorList>
            <consortium name="Pathogen Informatics"/>
        </authorList>
    </citation>
    <scope>NUCLEOTIDE SEQUENCE [LARGE SCALE GENOMIC DNA]</scope>
    <source>
        <strain evidence="1 3">2789STDY5834846</strain>
    </source>
</reference>
<organism evidence="1 3">
    <name type="scientific">Bacteroides faecis</name>
    <dbReference type="NCBI Taxonomy" id="674529"/>
    <lineage>
        <taxon>Bacteria</taxon>
        <taxon>Pseudomonadati</taxon>
        <taxon>Bacteroidota</taxon>
        <taxon>Bacteroidia</taxon>
        <taxon>Bacteroidales</taxon>
        <taxon>Bacteroidaceae</taxon>
        <taxon>Bacteroides</taxon>
    </lineage>
</organism>
<sequence>MASGDGKVMVTSERILTVTFATLFCLLERLYLPEPSYDI</sequence>
<dbReference type="Proteomes" id="UP000095606">
    <property type="component" value="Unassembled WGS sequence"/>
</dbReference>
<accession>A0A6N2WM73</accession>
<evidence type="ECO:0000313" key="1">
    <source>
        <dbReference type="EMBL" id="CUO61707.1"/>
    </source>
</evidence>
<protein>
    <submittedName>
        <fullName evidence="1">Uncharacterized protein</fullName>
    </submittedName>
</protein>
<proteinExistence type="predicted"/>
<reference evidence="2" key="2">
    <citation type="submission" date="2019-11" db="EMBL/GenBank/DDBJ databases">
        <authorList>
            <person name="Feng L."/>
        </authorList>
    </citation>
    <scope>NUCLEOTIDE SEQUENCE</scope>
    <source>
        <strain evidence="2">BfaecisLFYP10</strain>
    </source>
</reference>
<dbReference type="AlphaFoldDB" id="A0A174GJY8"/>
<accession>A0A174GJY8</accession>